<evidence type="ECO:0000256" key="1">
    <source>
        <dbReference type="SAM" id="MobiDB-lite"/>
    </source>
</evidence>
<dbReference type="EMBL" id="JAPFRF010000018">
    <property type="protein sequence ID" value="KAJ7308222.1"/>
    <property type="molecule type" value="Genomic_DNA"/>
</dbReference>
<sequence length="75" mass="8507">MRCSQIFDPCVKFAKRTDRFGSGAGMERSEPIMADNEREDSPETMSKKRGHLSETSVEKRVEHPLKEMNHAGPLT</sequence>
<dbReference type="AlphaFoldDB" id="A0A9Q0XB39"/>
<organism evidence="2 3">
    <name type="scientific">Phrynocephalus forsythii</name>
    <dbReference type="NCBI Taxonomy" id="171643"/>
    <lineage>
        <taxon>Eukaryota</taxon>
        <taxon>Metazoa</taxon>
        <taxon>Chordata</taxon>
        <taxon>Craniata</taxon>
        <taxon>Vertebrata</taxon>
        <taxon>Euteleostomi</taxon>
        <taxon>Lepidosauria</taxon>
        <taxon>Squamata</taxon>
        <taxon>Bifurcata</taxon>
        <taxon>Unidentata</taxon>
        <taxon>Episquamata</taxon>
        <taxon>Toxicofera</taxon>
        <taxon>Iguania</taxon>
        <taxon>Acrodonta</taxon>
        <taxon>Agamidae</taxon>
        <taxon>Agaminae</taxon>
        <taxon>Phrynocephalus</taxon>
    </lineage>
</organism>
<feature type="compositionally biased region" description="Basic and acidic residues" evidence="1">
    <location>
        <begin position="27"/>
        <end position="41"/>
    </location>
</feature>
<feature type="compositionally biased region" description="Basic and acidic residues" evidence="1">
    <location>
        <begin position="56"/>
        <end position="69"/>
    </location>
</feature>
<accession>A0A9Q0XB39</accession>
<proteinExistence type="predicted"/>
<name>A0A9Q0XB39_9SAUR</name>
<evidence type="ECO:0000313" key="3">
    <source>
        <dbReference type="Proteomes" id="UP001142489"/>
    </source>
</evidence>
<dbReference type="Proteomes" id="UP001142489">
    <property type="component" value="Unassembled WGS sequence"/>
</dbReference>
<gene>
    <name evidence="2" type="ORF">JRQ81_008743</name>
</gene>
<keyword evidence="3" id="KW-1185">Reference proteome</keyword>
<comment type="caution">
    <text evidence="2">The sequence shown here is derived from an EMBL/GenBank/DDBJ whole genome shotgun (WGS) entry which is preliminary data.</text>
</comment>
<evidence type="ECO:0000313" key="2">
    <source>
        <dbReference type="EMBL" id="KAJ7308222.1"/>
    </source>
</evidence>
<protein>
    <submittedName>
        <fullName evidence="2">Uncharacterized protein</fullName>
    </submittedName>
</protein>
<reference evidence="2" key="1">
    <citation type="journal article" date="2023" name="DNA Res.">
        <title>Chromosome-level genome assembly of Phrynocephalus forsythii using third-generation DNA sequencing and Hi-C analysis.</title>
        <authorList>
            <person name="Qi Y."/>
            <person name="Zhao W."/>
            <person name="Zhao Y."/>
            <person name="Niu C."/>
            <person name="Cao S."/>
            <person name="Zhang Y."/>
        </authorList>
    </citation>
    <scope>NUCLEOTIDE SEQUENCE</scope>
    <source>
        <tissue evidence="2">Muscle</tissue>
    </source>
</reference>
<feature type="region of interest" description="Disordered" evidence="1">
    <location>
        <begin position="21"/>
        <end position="75"/>
    </location>
</feature>